<feature type="region of interest" description="Disordered" evidence="1">
    <location>
        <begin position="247"/>
        <end position="272"/>
    </location>
</feature>
<dbReference type="EMBL" id="CP099424">
    <property type="protein sequence ID" value="USW55565.1"/>
    <property type="molecule type" value="Genomic_DNA"/>
</dbReference>
<feature type="region of interest" description="Disordered" evidence="1">
    <location>
        <begin position="69"/>
        <end position="88"/>
    </location>
</feature>
<name>A0A9Q9AUV4_9PEZI</name>
<accession>A0A9Q9AUV4</accession>
<reference evidence="4" key="1">
    <citation type="submission" date="2022-06" db="EMBL/GenBank/DDBJ databases">
        <title>Complete genome sequences of two strains of the flax pathogen Septoria linicola.</title>
        <authorList>
            <person name="Lapalu N."/>
            <person name="Simon A."/>
            <person name="Demenou B."/>
            <person name="Paumier D."/>
            <person name="Guillot M.-P."/>
            <person name="Gout L."/>
            <person name="Valade R."/>
        </authorList>
    </citation>
    <scope>NUCLEOTIDE SEQUENCE</scope>
    <source>
        <strain evidence="4">SE15195</strain>
    </source>
</reference>
<feature type="compositionally biased region" description="Low complexity" evidence="1">
    <location>
        <begin position="257"/>
        <end position="271"/>
    </location>
</feature>
<keyword evidence="2" id="KW-1133">Transmembrane helix</keyword>
<evidence type="ECO:0000256" key="1">
    <source>
        <dbReference type="SAM" id="MobiDB-lite"/>
    </source>
</evidence>
<proteinExistence type="predicted"/>
<evidence type="ECO:0000313" key="5">
    <source>
        <dbReference type="Proteomes" id="UP001056384"/>
    </source>
</evidence>
<feature type="region of interest" description="Disordered" evidence="1">
    <location>
        <begin position="110"/>
        <end position="136"/>
    </location>
</feature>
<dbReference type="Proteomes" id="UP001056384">
    <property type="component" value="Chromosome 7"/>
</dbReference>
<sequence length="320" mass="34693">MGSLHLSIGLLIATSSLAASITFLITHPERQEYILRRFIVAWVAIAGAIFWLMASALLVSLFRRRGRAKSEALEPGRRTDPGGIKYFRNGTRAPTISRPIPRTLTCNALPSSSMPSTTSTMPSPPDSPSLKPPGSSRCNMLMSPELPPQLPSIFSPFQFHPPDDKILYPQHQAPPRSDSLAALVSPSEPTTTTTSKSTFDEIMPESSPRHIPSRPQSERCSLASTVSDVSSSALLERCISRVTLAPPQEAHVSSHKSSTTETTGPGWPPGESIEEFHRQTMAKAGKSLPHLPQENGTWYRCHLKEGGGGHRLSTSSILGT</sequence>
<feature type="compositionally biased region" description="Basic and acidic residues" evidence="1">
    <location>
        <begin position="69"/>
        <end position="80"/>
    </location>
</feature>
<feature type="region of interest" description="Disordered" evidence="1">
    <location>
        <begin position="162"/>
        <end position="218"/>
    </location>
</feature>
<keyword evidence="2" id="KW-0812">Transmembrane</keyword>
<organism evidence="4 5">
    <name type="scientific">Septoria linicola</name>
    <dbReference type="NCBI Taxonomy" id="215465"/>
    <lineage>
        <taxon>Eukaryota</taxon>
        <taxon>Fungi</taxon>
        <taxon>Dikarya</taxon>
        <taxon>Ascomycota</taxon>
        <taxon>Pezizomycotina</taxon>
        <taxon>Dothideomycetes</taxon>
        <taxon>Dothideomycetidae</taxon>
        <taxon>Mycosphaerellales</taxon>
        <taxon>Mycosphaerellaceae</taxon>
        <taxon>Septoria</taxon>
    </lineage>
</organism>
<feature type="compositionally biased region" description="Low complexity" evidence="1">
    <location>
        <begin position="185"/>
        <end position="197"/>
    </location>
</feature>
<keyword evidence="5" id="KW-1185">Reference proteome</keyword>
<gene>
    <name evidence="4" type="ORF">Slin15195_G088840</name>
</gene>
<protein>
    <submittedName>
        <fullName evidence="4">Uncharacterized protein</fullName>
    </submittedName>
</protein>
<evidence type="ECO:0000256" key="2">
    <source>
        <dbReference type="SAM" id="Phobius"/>
    </source>
</evidence>
<feature type="transmembrane region" description="Helical" evidence="2">
    <location>
        <begin position="34"/>
        <end position="59"/>
    </location>
</feature>
<feature type="chain" id="PRO_5040453684" evidence="3">
    <location>
        <begin position="19"/>
        <end position="320"/>
    </location>
</feature>
<dbReference type="AlphaFoldDB" id="A0A9Q9AUV4"/>
<keyword evidence="3" id="KW-0732">Signal</keyword>
<evidence type="ECO:0000313" key="4">
    <source>
        <dbReference type="EMBL" id="USW55565.1"/>
    </source>
</evidence>
<evidence type="ECO:0000256" key="3">
    <source>
        <dbReference type="SAM" id="SignalP"/>
    </source>
</evidence>
<feature type="compositionally biased region" description="Low complexity" evidence="1">
    <location>
        <begin position="110"/>
        <end position="121"/>
    </location>
</feature>
<feature type="signal peptide" evidence="3">
    <location>
        <begin position="1"/>
        <end position="18"/>
    </location>
</feature>
<feature type="compositionally biased region" description="Pro residues" evidence="1">
    <location>
        <begin position="122"/>
        <end position="131"/>
    </location>
</feature>
<keyword evidence="2" id="KW-0472">Membrane</keyword>